<dbReference type="PANTHER" id="PTHR43280">
    <property type="entry name" value="ARAC-FAMILY TRANSCRIPTIONAL REGULATOR"/>
    <property type="match status" value="1"/>
</dbReference>
<dbReference type="KEGG" id="proo:MJB10_08225"/>
<dbReference type="SUPFAM" id="SSF46689">
    <property type="entry name" value="Homeodomain-like"/>
    <property type="match status" value="2"/>
</dbReference>
<protein>
    <submittedName>
        <fullName evidence="5">AraC family transcriptional regulator</fullName>
    </submittedName>
</protein>
<dbReference type="Gene3D" id="1.10.10.60">
    <property type="entry name" value="Homeodomain-like"/>
    <property type="match status" value="2"/>
</dbReference>
<evidence type="ECO:0000256" key="1">
    <source>
        <dbReference type="ARBA" id="ARBA00023015"/>
    </source>
</evidence>
<dbReference type="PROSITE" id="PS01124">
    <property type="entry name" value="HTH_ARAC_FAMILY_2"/>
    <property type="match status" value="1"/>
</dbReference>
<evidence type="ECO:0000313" key="5">
    <source>
        <dbReference type="EMBL" id="WNR46065.1"/>
    </source>
</evidence>
<dbReference type="SMART" id="SM00342">
    <property type="entry name" value="HTH_ARAC"/>
    <property type="match status" value="1"/>
</dbReference>
<dbReference type="PANTHER" id="PTHR43280:SF2">
    <property type="entry name" value="HTH-TYPE TRANSCRIPTIONAL REGULATOR EXSA"/>
    <property type="match status" value="1"/>
</dbReference>
<keyword evidence="3" id="KW-0804">Transcription</keyword>
<evidence type="ECO:0000256" key="3">
    <source>
        <dbReference type="ARBA" id="ARBA00023163"/>
    </source>
</evidence>
<keyword evidence="2" id="KW-0238">DNA-binding</keyword>
<keyword evidence="6" id="KW-1185">Reference proteome</keyword>
<dbReference type="EMBL" id="CP130319">
    <property type="protein sequence ID" value="WNR46065.1"/>
    <property type="molecule type" value="Genomic_DNA"/>
</dbReference>
<organism evidence="5 6">
    <name type="scientific">Paenibacillus roseopurpureus</name>
    <dbReference type="NCBI Taxonomy" id="2918901"/>
    <lineage>
        <taxon>Bacteria</taxon>
        <taxon>Bacillati</taxon>
        <taxon>Bacillota</taxon>
        <taxon>Bacilli</taxon>
        <taxon>Bacillales</taxon>
        <taxon>Paenibacillaceae</taxon>
        <taxon>Paenibacillus</taxon>
    </lineage>
</organism>
<name>A0AA96LQC7_9BACL</name>
<dbReference type="PRINTS" id="PR00032">
    <property type="entry name" value="HTHARAC"/>
</dbReference>
<dbReference type="Proteomes" id="UP001304650">
    <property type="component" value="Chromosome"/>
</dbReference>
<evidence type="ECO:0000256" key="2">
    <source>
        <dbReference type="ARBA" id="ARBA00023125"/>
    </source>
</evidence>
<dbReference type="SUPFAM" id="SSF51215">
    <property type="entry name" value="Regulatory protein AraC"/>
    <property type="match status" value="1"/>
</dbReference>
<dbReference type="GO" id="GO:0043565">
    <property type="term" value="F:sequence-specific DNA binding"/>
    <property type="evidence" value="ECO:0007669"/>
    <property type="project" value="InterPro"/>
</dbReference>
<evidence type="ECO:0000313" key="6">
    <source>
        <dbReference type="Proteomes" id="UP001304650"/>
    </source>
</evidence>
<dbReference type="InterPro" id="IPR009057">
    <property type="entry name" value="Homeodomain-like_sf"/>
</dbReference>
<evidence type="ECO:0000259" key="4">
    <source>
        <dbReference type="PROSITE" id="PS01124"/>
    </source>
</evidence>
<gene>
    <name evidence="5" type="ORF">MJB10_08225</name>
</gene>
<accession>A0AA96LQC7</accession>
<proteinExistence type="predicted"/>
<dbReference type="AlphaFoldDB" id="A0AA96LQC7"/>
<dbReference type="InterPro" id="IPR020449">
    <property type="entry name" value="Tscrpt_reg_AraC-type_HTH"/>
</dbReference>
<dbReference type="RefSeq" id="WP_314803347.1">
    <property type="nucleotide sequence ID" value="NZ_CP130319.1"/>
</dbReference>
<dbReference type="InterPro" id="IPR018060">
    <property type="entry name" value="HTH_AraC"/>
</dbReference>
<reference evidence="5" key="1">
    <citation type="submission" date="2022-02" db="EMBL/GenBank/DDBJ databases">
        <title>Paenibacillus sp. MBLB1832 Whole Genome Shotgun Sequencing.</title>
        <authorList>
            <person name="Hwang C.Y."/>
            <person name="Cho E.-S."/>
            <person name="Seo M.-J."/>
        </authorList>
    </citation>
    <scope>NUCLEOTIDE SEQUENCE</scope>
    <source>
        <strain evidence="5">MBLB1832</strain>
    </source>
</reference>
<keyword evidence="1" id="KW-0805">Transcription regulation</keyword>
<dbReference type="Pfam" id="PF12833">
    <property type="entry name" value="HTH_18"/>
    <property type="match status" value="1"/>
</dbReference>
<feature type="domain" description="HTH araC/xylS-type" evidence="4">
    <location>
        <begin position="179"/>
        <end position="277"/>
    </location>
</feature>
<dbReference type="GO" id="GO:0003700">
    <property type="term" value="F:DNA-binding transcription factor activity"/>
    <property type="evidence" value="ECO:0007669"/>
    <property type="project" value="InterPro"/>
</dbReference>
<dbReference type="InterPro" id="IPR037923">
    <property type="entry name" value="HTH-like"/>
</dbReference>
<sequence>MNQDFMNRFIPKINAILLRDENFWQGNDYQAVRTATQVCNMGFILSGSGTLEIRDMVYPLQKGCFYQLSPIGSSIRMTSSLEAPLVYLAIHFDYRLMQWEGMELSIQEAKTGLPLPHVTELASASDAEARFRKLYHMWTEKQAGYEWRSRIALTELLSDIEGMQGQQHLPDTKSDELMKSAMMYVNKQFHNPMSRDAMAKQCAMSVSYFSVLFKKYTGYSYVQYIHKVRLDRAKVLLRSSYAPISEIAREIGYEDPLYFSKMFMREVGLSPREYRKE</sequence>